<dbReference type="EMBL" id="FWXI01000004">
    <property type="protein sequence ID" value="SMC50227.1"/>
    <property type="molecule type" value="Genomic_DNA"/>
</dbReference>
<comment type="similarity">
    <text evidence="2">Belongs to the amino acid-polyamine-organocation (APC) superfamily. Spore germination protein (SGP) (TC 2.A.3.9) family.</text>
</comment>
<feature type="transmembrane region" description="Helical" evidence="8">
    <location>
        <begin position="184"/>
        <end position="204"/>
    </location>
</feature>
<dbReference type="STRING" id="112901.SAMN04488500_10499"/>
<evidence type="ECO:0000256" key="1">
    <source>
        <dbReference type="ARBA" id="ARBA00004141"/>
    </source>
</evidence>
<dbReference type="InterPro" id="IPR004761">
    <property type="entry name" value="Spore_GerAB"/>
</dbReference>
<dbReference type="PANTHER" id="PTHR34975:SF2">
    <property type="entry name" value="SPORE GERMINATION PROTEIN A2"/>
    <property type="match status" value="1"/>
</dbReference>
<feature type="transmembrane region" description="Helical" evidence="8">
    <location>
        <begin position="216"/>
        <end position="243"/>
    </location>
</feature>
<evidence type="ECO:0000256" key="4">
    <source>
        <dbReference type="ARBA" id="ARBA00022544"/>
    </source>
</evidence>
<feature type="transmembrane region" description="Helical" evidence="8">
    <location>
        <begin position="114"/>
        <end position="137"/>
    </location>
</feature>
<keyword evidence="6 8" id="KW-1133">Transmembrane helix</keyword>
<evidence type="ECO:0000256" key="2">
    <source>
        <dbReference type="ARBA" id="ARBA00007998"/>
    </source>
</evidence>
<accession>A0A1W1ZPE3</accession>
<feature type="transmembrane region" description="Helical" evidence="8">
    <location>
        <begin position="39"/>
        <end position="62"/>
    </location>
</feature>
<keyword evidence="4" id="KW-0309">Germination</keyword>
<dbReference type="Proteomes" id="UP000192738">
    <property type="component" value="Unassembled WGS sequence"/>
</dbReference>
<dbReference type="RefSeq" id="WP_084574761.1">
    <property type="nucleotide sequence ID" value="NZ_CP155572.1"/>
</dbReference>
<feature type="transmembrane region" description="Helical" evidence="8">
    <location>
        <begin position="263"/>
        <end position="294"/>
    </location>
</feature>
<dbReference type="OrthoDB" id="1675410at2"/>
<comment type="subcellular location">
    <subcellularLocation>
        <location evidence="1">Membrane</location>
        <topology evidence="1">Multi-pass membrane protein</topology>
    </subcellularLocation>
</comment>
<feature type="transmembrane region" description="Helical" evidence="8">
    <location>
        <begin position="7"/>
        <end position="27"/>
    </location>
</feature>
<evidence type="ECO:0000256" key="6">
    <source>
        <dbReference type="ARBA" id="ARBA00022989"/>
    </source>
</evidence>
<dbReference type="GO" id="GO:0009847">
    <property type="term" value="P:spore germination"/>
    <property type="evidence" value="ECO:0007669"/>
    <property type="project" value="InterPro"/>
</dbReference>
<feature type="transmembrane region" description="Helical" evidence="8">
    <location>
        <begin position="144"/>
        <end position="164"/>
    </location>
</feature>
<evidence type="ECO:0000256" key="3">
    <source>
        <dbReference type="ARBA" id="ARBA00022448"/>
    </source>
</evidence>
<dbReference type="AlphaFoldDB" id="A0A1W1ZPE3"/>
<evidence type="ECO:0000256" key="5">
    <source>
        <dbReference type="ARBA" id="ARBA00022692"/>
    </source>
</evidence>
<evidence type="ECO:0000313" key="9">
    <source>
        <dbReference type="EMBL" id="SMC50227.1"/>
    </source>
</evidence>
<protein>
    <submittedName>
        <fullName evidence="9">Spore germination protein (Amino acid permease)</fullName>
    </submittedName>
</protein>
<evidence type="ECO:0000313" key="10">
    <source>
        <dbReference type="Proteomes" id="UP000192738"/>
    </source>
</evidence>
<organism evidence="9 10">
    <name type="scientific">Sporomusa malonica</name>
    <dbReference type="NCBI Taxonomy" id="112901"/>
    <lineage>
        <taxon>Bacteria</taxon>
        <taxon>Bacillati</taxon>
        <taxon>Bacillota</taxon>
        <taxon>Negativicutes</taxon>
        <taxon>Selenomonadales</taxon>
        <taxon>Sporomusaceae</taxon>
        <taxon>Sporomusa</taxon>
    </lineage>
</organism>
<dbReference type="PANTHER" id="PTHR34975">
    <property type="entry name" value="SPORE GERMINATION PROTEIN A2"/>
    <property type="match status" value="1"/>
</dbReference>
<keyword evidence="5 8" id="KW-0812">Transmembrane</keyword>
<name>A0A1W1ZPE3_9FIRM</name>
<proteinExistence type="inferred from homology"/>
<dbReference type="Pfam" id="PF03845">
    <property type="entry name" value="Spore_permease"/>
    <property type="match status" value="1"/>
</dbReference>
<sequence length="366" mass="39961">MSYQGGNMGVAAGIGLVFAVTIPRVFLSSLANALMEDAQIAWLTTAISSGATLLMMSLLLYVLGRTGGDLIGGTRRLLGNMAAWLVALLYIAIFLTNAVLLLREFAENTLLTALPYAEFSVVTIWYAFWVAVFIYFGIEVVGRVSYIVLPFLVTAMLLIIFLLIPFYNISQLAPWQGNGLTLAVYHGLLIAGLNVSAAVVAVYAREFQNARTAAQALVFGLGGGAVMKFVYVQGYLMAFGVYVGQEKILPFFEMSRLVYLNRYLQRIEALLISLWVIISILAIAISLYTAIYLIARILNLPSVQPIIPLVAAMAANIAMLPPDIVTALGYDKMYLYISSAGVYVVPAVLFLAFWFKRKGVQKCIVA</sequence>
<feature type="transmembrane region" description="Helical" evidence="8">
    <location>
        <begin position="306"/>
        <end position="328"/>
    </location>
</feature>
<keyword evidence="10" id="KW-1185">Reference proteome</keyword>
<reference evidence="9 10" key="1">
    <citation type="submission" date="2017-04" db="EMBL/GenBank/DDBJ databases">
        <authorList>
            <person name="Afonso C.L."/>
            <person name="Miller P.J."/>
            <person name="Scott M.A."/>
            <person name="Spackman E."/>
            <person name="Goraichik I."/>
            <person name="Dimitrov K.M."/>
            <person name="Suarez D.L."/>
            <person name="Swayne D.E."/>
        </authorList>
    </citation>
    <scope>NUCLEOTIDE SEQUENCE [LARGE SCALE GENOMIC DNA]</scope>
    <source>
        <strain evidence="9 10">DSM 5090</strain>
    </source>
</reference>
<keyword evidence="3" id="KW-0813">Transport</keyword>
<gene>
    <name evidence="9" type="ORF">SAMN04488500_10499</name>
</gene>
<evidence type="ECO:0000256" key="8">
    <source>
        <dbReference type="SAM" id="Phobius"/>
    </source>
</evidence>
<keyword evidence="7 8" id="KW-0472">Membrane</keyword>
<dbReference type="GO" id="GO:0016020">
    <property type="term" value="C:membrane"/>
    <property type="evidence" value="ECO:0007669"/>
    <property type="project" value="UniProtKB-SubCell"/>
</dbReference>
<evidence type="ECO:0000256" key="7">
    <source>
        <dbReference type="ARBA" id="ARBA00023136"/>
    </source>
</evidence>
<feature type="transmembrane region" description="Helical" evidence="8">
    <location>
        <begin position="334"/>
        <end position="355"/>
    </location>
</feature>
<feature type="transmembrane region" description="Helical" evidence="8">
    <location>
        <begin position="82"/>
        <end position="102"/>
    </location>
</feature>